<organism evidence="2">
    <name type="scientific">marine sediment metagenome</name>
    <dbReference type="NCBI Taxonomy" id="412755"/>
    <lineage>
        <taxon>unclassified sequences</taxon>
        <taxon>metagenomes</taxon>
        <taxon>ecological metagenomes</taxon>
    </lineage>
</organism>
<reference evidence="2" key="1">
    <citation type="journal article" date="2014" name="Front. Microbiol.">
        <title>High frequency of phylogenetically diverse reductive dehalogenase-homologous genes in deep subseafloor sedimentary metagenomes.</title>
        <authorList>
            <person name="Kawai M."/>
            <person name="Futagami T."/>
            <person name="Toyoda A."/>
            <person name="Takaki Y."/>
            <person name="Nishi S."/>
            <person name="Hori S."/>
            <person name="Arai W."/>
            <person name="Tsubouchi T."/>
            <person name="Morono Y."/>
            <person name="Uchiyama I."/>
            <person name="Ito T."/>
            <person name="Fujiyama A."/>
            <person name="Inagaki F."/>
            <person name="Takami H."/>
        </authorList>
    </citation>
    <scope>NUCLEOTIDE SEQUENCE</scope>
    <source>
        <strain evidence="2">Expedition CK06-06</strain>
    </source>
</reference>
<accession>X1R2I1</accession>
<dbReference type="EMBL" id="BARW01012972">
    <property type="protein sequence ID" value="GAI74758.1"/>
    <property type="molecule type" value="Genomic_DNA"/>
</dbReference>
<dbReference type="AlphaFoldDB" id="X1R2I1"/>
<evidence type="ECO:0008006" key="3">
    <source>
        <dbReference type="Google" id="ProtNLM"/>
    </source>
</evidence>
<name>X1R2I1_9ZZZZ</name>
<gene>
    <name evidence="2" type="ORF">S12H4_24084</name>
</gene>
<dbReference type="InterPro" id="IPR011010">
    <property type="entry name" value="DNA_brk_join_enz"/>
</dbReference>
<comment type="caution">
    <text evidence="2">The sequence shown here is derived from an EMBL/GenBank/DDBJ whole genome shotgun (WGS) entry which is preliminary data.</text>
</comment>
<dbReference type="InterPro" id="IPR010998">
    <property type="entry name" value="Integrase_recombinase_N"/>
</dbReference>
<protein>
    <recommendedName>
        <fullName evidence="3">Core-binding (CB) domain-containing protein</fullName>
    </recommendedName>
</protein>
<proteinExistence type="predicted"/>
<evidence type="ECO:0000313" key="2">
    <source>
        <dbReference type="EMBL" id="GAI74758.1"/>
    </source>
</evidence>
<evidence type="ECO:0000256" key="1">
    <source>
        <dbReference type="ARBA" id="ARBA00023125"/>
    </source>
</evidence>
<feature type="non-terminal residue" evidence="2">
    <location>
        <position position="1"/>
    </location>
</feature>
<dbReference type="Gene3D" id="1.10.150.130">
    <property type="match status" value="1"/>
</dbReference>
<dbReference type="GO" id="GO:0003677">
    <property type="term" value="F:DNA binding"/>
    <property type="evidence" value="ECO:0007669"/>
    <property type="project" value="UniProtKB-KW"/>
</dbReference>
<feature type="non-terminal residue" evidence="2">
    <location>
        <position position="173"/>
    </location>
</feature>
<keyword evidence="1" id="KW-0238">DNA-binding</keyword>
<sequence>DIISGKSDKPFYIHFENFVYSKWDKEHSFKSFNQTYNYIKKNYPKLDFPLINNEWIESFIKQMEKDNYSLNTLGRRIADFKIFLNWSSKHGYNRNFAYKGFTPPSEKAEDIYLNESELNDLKKLDLSLYPELDESRDLFLLGCWTGFRYADLITLTKENFKGDYIIKTIVKTG</sequence>
<dbReference type="SUPFAM" id="SSF56349">
    <property type="entry name" value="DNA breaking-rejoining enzymes"/>
    <property type="match status" value="1"/>
</dbReference>